<dbReference type="STRING" id="1225564.AA309_08135"/>
<sequence>MLMAQLHFSDEILMAFADGELDEPVAATVEQAMASDLAVAKRVAEFLRSRHLIRSAFPSETASDVPPELRAAVQAQVDRFERHATQPTSSGGGQASQSVPSSGRWRLGMALAASLAALAIATGGYLAGRQGLQPSSSGPIANLTAPEVNRTLSESPSGQDQDLPFGRMRVISTFRMANGPLCREFQLQMPSGTSNAVACRDHDWVITFATASAPTNDPYVPSGGADLMASYLQNAGAGEPLLGSAEMKALSEAQPQR</sequence>
<dbReference type="AlphaFoldDB" id="A0A0H1REJ4"/>
<dbReference type="Gene3D" id="1.10.10.1320">
    <property type="entry name" value="Anti-sigma factor, zinc-finger domain"/>
    <property type="match status" value="1"/>
</dbReference>
<evidence type="ECO:0000313" key="2">
    <source>
        <dbReference type="Proteomes" id="UP000035489"/>
    </source>
</evidence>
<dbReference type="InterPro" id="IPR041916">
    <property type="entry name" value="Anti_sigma_zinc_sf"/>
</dbReference>
<accession>A0A0H1REJ4</accession>
<organism evidence="1 2">
    <name type="scientific">Microvirga vignae</name>
    <dbReference type="NCBI Taxonomy" id="1225564"/>
    <lineage>
        <taxon>Bacteria</taxon>
        <taxon>Pseudomonadati</taxon>
        <taxon>Pseudomonadota</taxon>
        <taxon>Alphaproteobacteria</taxon>
        <taxon>Hyphomicrobiales</taxon>
        <taxon>Methylobacteriaceae</taxon>
        <taxon>Microvirga</taxon>
    </lineage>
</organism>
<dbReference type="Proteomes" id="UP000035489">
    <property type="component" value="Unassembled WGS sequence"/>
</dbReference>
<protein>
    <recommendedName>
        <fullName evidence="3">Anti-sigma factor</fullName>
    </recommendedName>
</protein>
<reference evidence="1 2" key="1">
    <citation type="submission" date="2015-05" db="EMBL/GenBank/DDBJ databases">
        <title>Draft genome sequence of Microvirga vignae strain BR3299, a novel nitrogen fixing bacteria isolated from Brazil semi-aired region.</title>
        <authorList>
            <person name="Zilli J.E."/>
            <person name="Passos S.R."/>
            <person name="Leite J."/>
            <person name="Baldani J.I."/>
            <person name="Xavier G.R."/>
            <person name="Rumjaneck N.G."/>
            <person name="Simoes-Araujo J.L."/>
        </authorList>
    </citation>
    <scope>NUCLEOTIDE SEQUENCE [LARGE SCALE GENOMIC DNA]</scope>
    <source>
        <strain evidence="1 2">BR3299</strain>
    </source>
</reference>
<comment type="caution">
    <text evidence="1">The sequence shown here is derived from an EMBL/GenBank/DDBJ whole genome shotgun (WGS) entry which is preliminary data.</text>
</comment>
<evidence type="ECO:0000313" key="1">
    <source>
        <dbReference type="EMBL" id="KLK93615.1"/>
    </source>
</evidence>
<dbReference type="PATRIC" id="fig|1225564.3.peg.2165"/>
<name>A0A0H1REJ4_9HYPH</name>
<proteinExistence type="predicted"/>
<gene>
    <name evidence="1" type="ORF">AA309_08135</name>
</gene>
<dbReference type="EMBL" id="LCYG01000019">
    <property type="protein sequence ID" value="KLK93615.1"/>
    <property type="molecule type" value="Genomic_DNA"/>
</dbReference>
<evidence type="ECO:0008006" key="3">
    <source>
        <dbReference type="Google" id="ProtNLM"/>
    </source>
</evidence>
<keyword evidence="2" id="KW-1185">Reference proteome</keyword>